<keyword evidence="2" id="KW-1185">Reference proteome</keyword>
<evidence type="ECO:0000313" key="3">
    <source>
        <dbReference type="RefSeq" id="XP_025829933.1"/>
    </source>
</evidence>
<dbReference type="Proteomes" id="UP000192223">
    <property type="component" value="Unplaced"/>
</dbReference>
<dbReference type="KEGG" id="apln:108736636"/>
<dbReference type="SUPFAM" id="SSF57667">
    <property type="entry name" value="beta-beta-alpha zinc fingers"/>
    <property type="match status" value="1"/>
</dbReference>
<dbReference type="InterPro" id="IPR036236">
    <property type="entry name" value="Znf_C2H2_sf"/>
</dbReference>
<gene>
    <name evidence="3" type="primary">LOC108736636</name>
</gene>
<dbReference type="Gene3D" id="3.30.160.60">
    <property type="entry name" value="Classic Zinc Finger"/>
    <property type="match status" value="1"/>
</dbReference>
<sequence>MDGIRHFFSKERNIKNESTKEDSVIKTDIEDSIFEQEIGLNNETWRDGEDNVENELLNLSDLKKETTINQGAKVIFKDNVELSDEAWCFPGKEDDKQNELLHLTDIEEVMVKKEVDDNIFEVPNLNTETKTKFKCDICHITVTHKSYLENYSRTCTEEKQLKCETCEQRFSQNTQSSQEIGDIVIETHNEQNPLNQRHTVSVRVDNKDVLKKARQQRYRERHREEKRKGEQHISTEHITEVTPDDQLSGNCSKLEQQQILNSRKINSVAILVDNGFSRLTYNEKIAVKNLKRPMPMLNLENKQSVKGKGIVRKFKLDIYQKNDWICGCDVKNALFCFPCLLFGGEPSWSKNGIRDLVHLSAKISKHENSEGHLNNAFDLRMLGKNIQNVLDSSYRRAVQNHNEERWFKASSFIKNPTCPDTWVHTGMYECHVCQKSIHLRR</sequence>
<evidence type="ECO:0000256" key="1">
    <source>
        <dbReference type="SAM" id="MobiDB-lite"/>
    </source>
</evidence>
<evidence type="ECO:0000313" key="2">
    <source>
        <dbReference type="Proteomes" id="UP000192223"/>
    </source>
</evidence>
<organism evidence="2 3">
    <name type="scientific">Agrilus planipennis</name>
    <name type="common">Emerald ash borer</name>
    <name type="synonym">Agrilus marcopoli</name>
    <dbReference type="NCBI Taxonomy" id="224129"/>
    <lineage>
        <taxon>Eukaryota</taxon>
        <taxon>Metazoa</taxon>
        <taxon>Ecdysozoa</taxon>
        <taxon>Arthropoda</taxon>
        <taxon>Hexapoda</taxon>
        <taxon>Insecta</taxon>
        <taxon>Pterygota</taxon>
        <taxon>Neoptera</taxon>
        <taxon>Endopterygota</taxon>
        <taxon>Coleoptera</taxon>
        <taxon>Polyphaga</taxon>
        <taxon>Elateriformia</taxon>
        <taxon>Buprestoidea</taxon>
        <taxon>Buprestidae</taxon>
        <taxon>Agrilinae</taxon>
        <taxon>Agrilus</taxon>
    </lineage>
</organism>
<dbReference type="InParanoid" id="A0A7F5R3P0"/>
<dbReference type="RefSeq" id="XP_025829933.1">
    <property type="nucleotide sequence ID" value="XM_025974148.1"/>
</dbReference>
<protein>
    <submittedName>
        <fullName evidence="3">Zinc finger MYM-type protein 5-like</fullName>
    </submittedName>
</protein>
<accession>A0A7F5R3P0</accession>
<reference evidence="3" key="1">
    <citation type="submission" date="2025-08" db="UniProtKB">
        <authorList>
            <consortium name="RefSeq"/>
        </authorList>
    </citation>
    <scope>IDENTIFICATION</scope>
    <source>
        <tissue evidence="3">Entire body</tissue>
    </source>
</reference>
<dbReference type="OrthoDB" id="6741521at2759"/>
<dbReference type="AlphaFoldDB" id="A0A7F5R3P0"/>
<proteinExistence type="predicted"/>
<feature type="region of interest" description="Disordered" evidence="1">
    <location>
        <begin position="212"/>
        <end position="236"/>
    </location>
</feature>
<dbReference type="GeneID" id="108736636"/>
<name>A0A7F5R3P0_AGRPL</name>